<feature type="transmembrane region" description="Helical" evidence="6">
    <location>
        <begin position="47"/>
        <end position="65"/>
    </location>
</feature>
<dbReference type="EMBL" id="JBHTKX010000001">
    <property type="protein sequence ID" value="MFD1127855.1"/>
    <property type="molecule type" value="Genomic_DNA"/>
</dbReference>
<feature type="transmembrane region" description="Helical" evidence="6">
    <location>
        <begin position="250"/>
        <end position="268"/>
    </location>
</feature>
<protein>
    <submittedName>
        <fullName evidence="8">MFS transporter</fullName>
    </submittedName>
</protein>
<keyword evidence="3 6" id="KW-0812">Transmembrane</keyword>
<evidence type="ECO:0000256" key="4">
    <source>
        <dbReference type="ARBA" id="ARBA00022989"/>
    </source>
</evidence>
<evidence type="ECO:0000313" key="8">
    <source>
        <dbReference type="EMBL" id="MFD1127855.1"/>
    </source>
</evidence>
<keyword evidence="5 6" id="KW-0472">Membrane</keyword>
<dbReference type="InterPro" id="IPR020846">
    <property type="entry name" value="MFS_dom"/>
</dbReference>
<evidence type="ECO:0000256" key="5">
    <source>
        <dbReference type="ARBA" id="ARBA00023136"/>
    </source>
</evidence>
<feature type="transmembrane region" description="Helical" evidence="6">
    <location>
        <begin position="12"/>
        <end position="35"/>
    </location>
</feature>
<dbReference type="PROSITE" id="PS50850">
    <property type="entry name" value="MFS"/>
    <property type="match status" value="1"/>
</dbReference>
<dbReference type="RefSeq" id="WP_251581618.1">
    <property type="nucleotide sequence ID" value="NZ_JBHTKX010000001.1"/>
</dbReference>
<dbReference type="CDD" id="cd17489">
    <property type="entry name" value="MFS_YfcJ_like"/>
    <property type="match status" value="1"/>
</dbReference>
<comment type="subcellular location">
    <subcellularLocation>
        <location evidence="1">Cell membrane</location>
        <topology evidence="1">Multi-pass membrane protein</topology>
    </subcellularLocation>
</comment>
<proteinExistence type="predicted"/>
<dbReference type="InterPro" id="IPR011701">
    <property type="entry name" value="MFS"/>
</dbReference>
<keyword evidence="2" id="KW-0813">Transport</keyword>
<comment type="caution">
    <text evidence="8">The sequence shown here is derived from an EMBL/GenBank/DDBJ whole genome shotgun (WGS) entry which is preliminary data.</text>
</comment>
<feature type="domain" description="Major facilitator superfamily (MFS) profile" evidence="7">
    <location>
        <begin position="10"/>
        <end position="393"/>
    </location>
</feature>
<reference evidence="9" key="1">
    <citation type="journal article" date="2019" name="Int. J. Syst. Evol. Microbiol.">
        <title>The Global Catalogue of Microorganisms (GCM) 10K type strain sequencing project: providing services to taxonomists for standard genome sequencing and annotation.</title>
        <authorList>
            <consortium name="The Broad Institute Genomics Platform"/>
            <consortium name="The Broad Institute Genome Sequencing Center for Infectious Disease"/>
            <person name="Wu L."/>
            <person name="Ma J."/>
        </authorList>
    </citation>
    <scope>NUCLEOTIDE SEQUENCE [LARGE SCALE GENOMIC DNA]</scope>
    <source>
        <strain evidence="9">CCUG 53519</strain>
    </source>
</reference>
<dbReference type="SUPFAM" id="SSF103473">
    <property type="entry name" value="MFS general substrate transporter"/>
    <property type="match status" value="1"/>
</dbReference>
<feature type="transmembrane region" description="Helical" evidence="6">
    <location>
        <begin position="370"/>
        <end position="388"/>
    </location>
</feature>
<evidence type="ECO:0000256" key="2">
    <source>
        <dbReference type="ARBA" id="ARBA00022448"/>
    </source>
</evidence>
<dbReference type="InterPro" id="IPR052714">
    <property type="entry name" value="MFS_Exporter"/>
</dbReference>
<feature type="transmembrane region" description="Helical" evidence="6">
    <location>
        <begin position="342"/>
        <end position="364"/>
    </location>
</feature>
<feature type="transmembrane region" description="Helical" evidence="6">
    <location>
        <begin position="164"/>
        <end position="184"/>
    </location>
</feature>
<dbReference type="InterPro" id="IPR036259">
    <property type="entry name" value="MFS_trans_sf"/>
</dbReference>
<feature type="transmembrane region" description="Helical" evidence="6">
    <location>
        <begin position="303"/>
        <end position="330"/>
    </location>
</feature>
<dbReference type="Pfam" id="PF07690">
    <property type="entry name" value="MFS_1"/>
    <property type="match status" value="1"/>
</dbReference>
<dbReference type="PANTHER" id="PTHR23531">
    <property type="entry name" value="QUINOLENE RESISTANCE PROTEIN NORA"/>
    <property type="match status" value="1"/>
</dbReference>
<dbReference type="Gene3D" id="1.20.1250.20">
    <property type="entry name" value="MFS general substrate transporter like domains"/>
    <property type="match status" value="1"/>
</dbReference>
<evidence type="ECO:0000256" key="6">
    <source>
        <dbReference type="SAM" id="Phobius"/>
    </source>
</evidence>
<evidence type="ECO:0000259" key="7">
    <source>
        <dbReference type="PROSITE" id="PS50850"/>
    </source>
</evidence>
<keyword evidence="9" id="KW-1185">Reference proteome</keyword>
<name>A0ABW3PR48_9BACL</name>
<feature type="transmembrane region" description="Helical" evidence="6">
    <location>
        <begin position="110"/>
        <end position="129"/>
    </location>
</feature>
<sequence length="400" mass="43617">MIQEKIWTKPFIALCLSNFFLSLNIYMLNTVFPLYVKESLGGNQQQMGLAITMFVIGVVMIRLFSGQWADRFGNKKMAVIGLGLFLLASLSYWGTSGILIFLVIRYLHGTSYAIASTAMGASASSLIPSARQGSGLGYFSMFMSIAMVIGPACGLYLWKDNDMSLILMVVCLVAALSLLFTIGIPKSKRVLPATDSHAAPQKQNKGLNWRRFIEPKALPISVVAFFLAVSYSSLGGFIPSFTSEIHQAQVAGTFFVAFAIMIVFLRPAVGRLFDHHNEHYLYYPGIILFAAGMILLSQARSGAIILIAGIIMGSGYGALFSCLQTLAIVLSPEHRRGSANGTFFLLFDLGIGVGSYFMGLIAAFTDYRMMFTVAGGIALLSAGLYYGLHHRRRMKLSAES</sequence>
<gene>
    <name evidence="8" type="ORF">ACFQ3J_06680</name>
</gene>
<evidence type="ECO:0000256" key="1">
    <source>
        <dbReference type="ARBA" id="ARBA00004651"/>
    </source>
</evidence>
<accession>A0ABW3PR48</accession>
<feature type="transmembrane region" description="Helical" evidence="6">
    <location>
        <begin position="280"/>
        <end position="297"/>
    </location>
</feature>
<dbReference type="PANTHER" id="PTHR23531:SF2">
    <property type="entry name" value="PERMEASE"/>
    <property type="match status" value="1"/>
</dbReference>
<feature type="transmembrane region" description="Helical" evidence="6">
    <location>
        <begin position="77"/>
        <end position="104"/>
    </location>
</feature>
<feature type="transmembrane region" description="Helical" evidence="6">
    <location>
        <begin position="136"/>
        <end position="158"/>
    </location>
</feature>
<evidence type="ECO:0000313" key="9">
    <source>
        <dbReference type="Proteomes" id="UP001597169"/>
    </source>
</evidence>
<feature type="transmembrane region" description="Helical" evidence="6">
    <location>
        <begin position="217"/>
        <end position="238"/>
    </location>
</feature>
<keyword evidence="4 6" id="KW-1133">Transmembrane helix</keyword>
<evidence type="ECO:0000256" key="3">
    <source>
        <dbReference type="ARBA" id="ARBA00022692"/>
    </source>
</evidence>
<organism evidence="8 9">
    <name type="scientific">Paenibacillus provencensis</name>
    <dbReference type="NCBI Taxonomy" id="441151"/>
    <lineage>
        <taxon>Bacteria</taxon>
        <taxon>Bacillati</taxon>
        <taxon>Bacillota</taxon>
        <taxon>Bacilli</taxon>
        <taxon>Bacillales</taxon>
        <taxon>Paenibacillaceae</taxon>
        <taxon>Paenibacillus</taxon>
    </lineage>
</organism>
<dbReference type="Proteomes" id="UP001597169">
    <property type="component" value="Unassembled WGS sequence"/>
</dbReference>